<reference evidence="8 9" key="1">
    <citation type="submission" date="2020-02" db="EMBL/GenBank/DDBJ databases">
        <title>Shewanella WXL01 sp. nov., a marine bacterium isolated from green algae in Luhuitou Fringing Reef (Northern South China Sea).</title>
        <authorList>
            <person name="Wang X."/>
        </authorList>
    </citation>
    <scope>NUCLEOTIDE SEQUENCE [LARGE SCALE GENOMIC DNA]</scope>
    <source>
        <strain evidence="8 9">MCCC 1A01895</strain>
    </source>
</reference>
<comment type="caution">
    <text evidence="8">The sequence shown here is derived from an EMBL/GenBank/DDBJ whole genome shotgun (WGS) entry which is preliminary data.</text>
</comment>
<feature type="transmembrane region" description="Helical" evidence="7">
    <location>
        <begin position="63"/>
        <end position="91"/>
    </location>
</feature>
<dbReference type="Pfam" id="PF01891">
    <property type="entry name" value="CbiM"/>
    <property type="match status" value="1"/>
</dbReference>
<protein>
    <submittedName>
        <fullName evidence="8">Cobalt transporter CbiM</fullName>
    </submittedName>
</protein>
<organism evidence="8 9">
    <name type="scientific">Shewanella intestini</name>
    <dbReference type="NCBI Taxonomy" id="2017544"/>
    <lineage>
        <taxon>Bacteria</taxon>
        <taxon>Pseudomonadati</taxon>
        <taxon>Pseudomonadota</taxon>
        <taxon>Gammaproteobacteria</taxon>
        <taxon>Alteromonadales</taxon>
        <taxon>Shewanellaceae</taxon>
        <taxon>Shewanella</taxon>
    </lineage>
</organism>
<evidence type="ECO:0000256" key="1">
    <source>
        <dbReference type="ARBA" id="ARBA00004651"/>
    </source>
</evidence>
<dbReference type="NCBIfam" id="NF004905">
    <property type="entry name" value="PRK06265.1-5"/>
    <property type="match status" value="1"/>
</dbReference>
<dbReference type="Proteomes" id="UP000811844">
    <property type="component" value="Unassembled WGS sequence"/>
</dbReference>
<feature type="transmembrane region" description="Helical" evidence="7">
    <location>
        <begin position="7"/>
        <end position="28"/>
    </location>
</feature>
<sequence length="201" mass="20856">MHIADGVLSTPVLVVGIALSAIGTAIGLRKLQDAQIPFAAVLSACFFVASLIHFPLGPSSVHLVFSGIIGLLLGWVAFPVILIALILQAVFFSFGGIVVLGVNCLNMALPAVVIGLLLRPLRNKISPRVLGFLAGSSAIVLTGTLVSLSLYLSGDAFVSTANAVFIANLPLAALEGIIASFVIVFINKVKPEVLNGVQHHD</sequence>
<dbReference type="PANTHER" id="PTHR34229">
    <property type="entry name" value="METAL TRANSPORT PROTEIN HI_1621-RELATED"/>
    <property type="match status" value="1"/>
</dbReference>
<evidence type="ECO:0000256" key="5">
    <source>
        <dbReference type="ARBA" id="ARBA00022989"/>
    </source>
</evidence>
<keyword evidence="4 7" id="KW-0812">Transmembrane</keyword>
<keyword evidence="5 7" id="KW-1133">Transmembrane helix</keyword>
<evidence type="ECO:0000256" key="6">
    <source>
        <dbReference type="ARBA" id="ARBA00023136"/>
    </source>
</evidence>
<dbReference type="InterPro" id="IPR002751">
    <property type="entry name" value="CbiM/NikMN"/>
</dbReference>
<evidence type="ECO:0000256" key="2">
    <source>
        <dbReference type="ARBA" id="ARBA00022448"/>
    </source>
</evidence>
<proteinExistence type="predicted"/>
<keyword evidence="9" id="KW-1185">Reference proteome</keyword>
<dbReference type="EMBL" id="JAAIKR010000001">
    <property type="protein sequence ID" value="MBR9726866.1"/>
    <property type="molecule type" value="Genomic_DNA"/>
</dbReference>
<evidence type="ECO:0000256" key="4">
    <source>
        <dbReference type="ARBA" id="ARBA00022692"/>
    </source>
</evidence>
<feature type="transmembrane region" description="Helical" evidence="7">
    <location>
        <begin position="34"/>
        <end position="56"/>
    </location>
</feature>
<evidence type="ECO:0000313" key="9">
    <source>
        <dbReference type="Proteomes" id="UP000811844"/>
    </source>
</evidence>
<gene>
    <name evidence="8" type="primary">cbiM</name>
    <name evidence="8" type="ORF">G3R48_02520</name>
</gene>
<name>A0ABS5HYM0_9GAMM</name>
<accession>A0ABS5HYM0</accession>
<feature type="transmembrane region" description="Helical" evidence="7">
    <location>
        <begin position="97"/>
        <end position="118"/>
    </location>
</feature>
<keyword evidence="2" id="KW-0813">Transport</keyword>
<keyword evidence="3" id="KW-1003">Cell membrane</keyword>
<evidence type="ECO:0000256" key="7">
    <source>
        <dbReference type="SAM" id="Phobius"/>
    </source>
</evidence>
<dbReference type="RefSeq" id="WP_153660628.1">
    <property type="nucleotide sequence ID" value="NZ_JAAIKR010000001.1"/>
</dbReference>
<evidence type="ECO:0000256" key="3">
    <source>
        <dbReference type="ARBA" id="ARBA00022475"/>
    </source>
</evidence>
<dbReference type="Gene3D" id="1.10.1760.20">
    <property type="match status" value="1"/>
</dbReference>
<keyword evidence="6 7" id="KW-0472">Membrane</keyword>
<dbReference type="PANTHER" id="PTHR34229:SF1">
    <property type="entry name" value="METAL TRANSPORT PROTEIN HI_1621-RELATED"/>
    <property type="match status" value="1"/>
</dbReference>
<feature type="transmembrane region" description="Helical" evidence="7">
    <location>
        <begin position="164"/>
        <end position="186"/>
    </location>
</feature>
<dbReference type="NCBIfam" id="NF004909">
    <property type="entry name" value="PRK06265.2-5"/>
    <property type="match status" value="1"/>
</dbReference>
<comment type="subcellular location">
    <subcellularLocation>
        <location evidence="1">Cell membrane</location>
        <topology evidence="1">Multi-pass membrane protein</topology>
    </subcellularLocation>
</comment>
<feature type="transmembrane region" description="Helical" evidence="7">
    <location>
        <begin position="130"/>
        <end position="152"/>
    </location>
</feature>
<evidence type="ECO:0000313" key="8">
    <source>
        <dbReference type="EMBL" id="MBR9726866.1"/>
    </source>
</evidence>